<dbReference type="InterPro" id="IPR050913">
    <property type="entry name" value="AP2/ERF_ERF"/>
</dbReference>
<evidence type="ECO:0000256" key="4">
    <source>
        <dbReference type="ARBA" id="ARBA00023163"/>
    </source>
</evidence>
<dbReference type="GeneID" id="109765523"/>
<keyword evidence="8" id="KW-1185">Reference proteome</keyword>
<reference evidence="7" key="4">
    <citation type="submission" date="2019-03" db="UniProtKB">
        <authorList>
            <consortium name="EnsemblPlants"/>
        </authorList>
    </citation>
    <scope>IDENTIFICATION</scope>
</reference>
<dbReference type="GO" id="GO:0003677">
    <property type="term" value="F:DNA binding"/>
    <property type="evidence" value="ECO:0007669"/>
    <property type="project" value="UniProtKB-KW"/>
</dbReference>
<reference evidence="8" key="2">
    <citation type="journal article" date="2017" name="Nat. Plants">
        <title>The Aegilops tauschii genome reveals multiple impacts of transposons.</title>
        <authorList>
            <person name="Zhao G."/>
            <person name="Zou C."/>
            <person name="Li K."/>
            <person name="Wang K."/>
            <person name="Li T."/>
            <person name="Gao L."/>
            <person name="Zhang X."/>
            <person name="Wang H."/>
            <person name="Yang Z."/>
            <person name="Liu X."/>
            <person name="Jiang W."/>
            <person name="Mao L."/>
            <person name="Kong X."/>
            <person name="Jiao Y."/>
            <person name="Jia J."/>
        </authorList>
    </citation>
    <scope>NUCLEOTIDE SEQUENCE [LARGE SCALE GENOMIC DNA]</scope>
    <source>
        <strain evidence="8">cv. AL8/78</strain>
    </source>
</reference>
<evidence type="ECO:0000256" key="3">
    <source>
        <dbReference type="ARBA" id="ARBA00023125"/>
    </source>
</evidence>
<evidence type="ECO:0000256" key="1">
    <source>
        <dbReference type="ARBA" id="ARBA00004123"/>
    </source>
</evidence>
<dbReference type="GO" id="GO:0003700">
    <property type="term" value="F:DNA-binding transcription factor activity"/>
    <property type="evidence" value="ECO:0007669"/>
    <property type="project" value="InterPro"/>
</dbReference>
<reference evidence="7" key="3">
    <citation type="journal article" date="2017" name="Nature">
        <title>Genome sequence of the progenitor of the wheat D genome Aegilops tauschii.</title>
        <authorList>
            <person name="Luo M.C."/>
            <person name="Gu Y.Q."/>
            <person name="Puiu D."/>
            <person name="Wang H."/>
            <person name="Twardziok S.O."/>
            <person name="Deal K.R."/>
            <person name="Huo N."/>
            <person name="Zhu T."/>
            <person name="Wang L."/>
            <person name="Wang Y."/>
            <person name="McGuire P.E."/>
            <person name="Liu S."/>
            <person name="Long H."/>
            <person name="Ramasamy R.K."/>
            <person name="Rodriguez J.C."/>
            <person name="Van S.L."/>
            <person name="Yuan L."/>
            <person name="Wang Z."/>
            <person name="Xia Z."/>
            <person name="Xiao L."/>
            <person name="Anderson O.D."/>
            <person name="Ouyang S."/>
            <person name="Liang Y."/>
            <person name="Zimin A.V."/>
            <person name="Pertea G."/>
            <person name="Qi P."/>
            <person name="Bennetzen J.L."/>
            <person name="Dai X."/>
            <person name="Dawson M.W."/>
            <person name="Muller H.G."/>
            <person name="Kugler K."/>
            <person name="Rivarola-Duarte L."/>
            <person name="Spannagl M."/>
            <person name="Mayer K.F.X."/>
            <person name="Lu F.H."/>
            <person name="Bevan M.W."/>
            <person name="Leroy P."/>
            <person name="Li P."/>
            <person name="You F.M."/>
            <person name="Sun Q."/>
            <person name="Liu Z."/>
            <person name="Lyons E."/>
            <person name="Wicker T."/>
            <person name="Salzberg S.L."/>
            <person name="Devos K.M."/>
            <person name="Dvorak J."/>
        </authorList>
    </citation>
    <scope>NUCLEOTIDE SEQUENCE [LARGE SCALE GENOMIC DNA]</scope>
    <source>
        <strain evidence="7">cv. AL8/78</strain>
    </source>
</reference>
<organism evidence="7 8">
    <name type="scientific">Aegilops tauschii subsp. strangulata</name>
    <name type="common">Goatgrass</name>
    <dbReference type="NCBI Taxonomy" id="200361"/>
    <lineage>
        <taxon>Eukaryota</taxon>
        <taxon>Viridiplantae</taxon>
        <taxon>Streptophyta</taxon>
        <taxon>Embryophyta</taxon>
        <taxon>Tracheophyta</taxon>
        <taxon>Spermatophyta</taxon>
        <taxon>Magnoliopsida</taxon>
        <taxon>Liliopsida</taxon>
        <taxon>Poales</taxon>
        <taxon>Poaceae</taxon>
        <taxon>BOP clade</taxon>
        <taxon>Pooideae</taxon>
        <taxon>Triticodae</taxon>
        <taxon>Triticeae</taxon>
        <taxon>Triticinae</taxon>
        <taxon>Aegilops</taxon>
    </lineage>
</organism>
<keyword evidence="5" id="KW-0539">Nucleus</keyword>
<comment type="subcellular location">
    <subcellularLocation>
        <location evidence="1">Nucleus</location>
    </subcellularLocation>
</comment>
<reference evidence="8" key="1">
    <citation type="journal article" date="2014" name="Science">
        <title>Ancient hybridizations among the ancestral genomes of bread wheat.</title>
        <authorList>
            <consortium name="International Wheat Genome Sequencing Consortium,"/>
            <person name="Marcussen T."/>
            <person name="Sandve S.R."/>
            <person name="Heier L."/>
            <person name="Spannagl M."/>
            <person name="Pfeifer M."/>
            <person name="Jakobsen K.S."/>
            <person name="Wulff B.B."/>
            <person name="Steuernagel B."/>
            <person name="Mayer K.F."/>
            <person name="Olsen O.A."/>
        </authorList>
    </citation>
    <scope>NUCLEOTIDE SEQUENCE [LARGE SCALE GENOMIC DNA]</scope>
    <source>
        <strain evidence="8">cv. AL8/78</strain>
    </source>
</reference>
<reference evidence="7" key="5">
    <citation type="journal article" date="2021" name="G3 (Bethesda)">
        <title>Aegilops tauschii genome assembly Aet v5.0 features greater sequence contiguity and improved annotation.</title>
        <authorList>
            <person name="Wang L."/>
            <person name="Zhu T."/>
            <person name="Rodriguez J.C."/>
            <person name="Deal K.R."/>
            <person name="Dubcovsky J."/>
            <person name="McGuire P.E."/>
            <person name="Lux T."/>
            <person name="Spannagl M."/>
            <person name="Mayer K.F.X."/>
            <person name="Baldrich P."/>
            <person name="Meyers B.C."/>
            <person name="Huo N."/>
            <person name="Gu Y.Q."/>
            <person name="Zhou H."/>
            <person name="Devos K.M."/>
            <person name="Bennetzen J.L."/>
            <person name="Unver T."/>
            <person name="Budak H."/>
            <person name="Gulick P.J."/>
            <person name="Galiba G."/>
            <person name="Kalapos B."/>
            <person name="Nelson D.R."/>
            <person name="Li P."/>
            <person name="You F.M."/>
            <person name="Luo M.C."/>
            <person name="Dvorak J."/>
        </authorList>
    </citation>
    <scope>NUCLEOTIDE SEQUENCE [LARGE SCALE GENOMIC DNA]</scope>
    <source>
        <strain evidence="7">cv. AL8/78</strain>
    </source>
</reference>
<dbReference type="InterPro" id="IPR036955">
    <property type="entry name" value="AP2/ERF_dom_sf"/>
</dbReference>
<dbReference type="EnsemblPlants" id="AET5Gv20692800.1">
    <property type="protein sequence ID" value="AET5Gv20692800.1"/>
    <property type="gene ID" value="AET5Gv20692800"/>
</dbReference>
<keyword evidence="4" id="KW-0804">Transcription</keyword>
<dbReference type="PROSITE" id="PS51032">
    <property type="entry name" value="AP2_ERF"/>
    <property type="match status" value="1"/>
</dbReference>
<evidence type="ECO:0000259" key="6">
    <source>
        <dbReference type="PROSITE" id="PS51032"/>
    </source>
</evidence>
<dbReference type="Gene3D" id="3.30.730.10">
    <property type="entry name" value="AP2/ERF domain"/>
    <property type="match status" value="1"/>
</dbReference>
<dbReference type="KEGG" id="ats:109765523"/>
<dbReference type="Proteomes" id="UP000015105">
    <property type="component" value="Chromosome 5D"/>
</dbReference>
<evidence type="ECO:0000313" key="7">
    <source>
        <dbReference type="EnsemblPlants" id="AET5Gv20692800.1"/>
    </source>
</evidence>
<protein>
    <recommendedName>
        <fullName evidence="6">AP2/ERF domain-containing protein</fullName>
    </recommendedName>
</protein>
<dbReference type="PANTHER" id="PTHR31194:SF189">
    <property type="entry name" value="AP2_ERF DOMAIN-CONTAINING PROTEIN"/>
    <property type="match status" value="1"/>
</dbReference>
<proteinExistence type="predicted"/>
<keyword evidence="3" id="KW-0238">DNA-binding</keyword>
<dbReference type="InterPro" id="IPR016177">
    <property type="entry name" value="DNA-bd_dom_sf"/>
</dbReference>
<name>A0A453LB55_AEGTS</name>
<feature type="domain" description="AP2/ERF" evidence="6">
    <location>
        <begin position="10"/>
        <end position="65"/>
    </location>
</feature>
<accession>A0A453LB55</accession>
<dbReference type="SMART" id="SM00380">
    <property type="entry name" value="AP2"/>
    <property type="match status" value="1"/>
</dbReference>
<dbReference type="SUPFAM" id="SSF54171">
    <property type="entry name" value="DNA-binding domain"/>
    <property type="match status" value="1"/>
</dbReference>
<dbReference type="PANTHER" id="PTHR31194">
    <property type="entry name" value="SHN SHINE , DNA BINDING / TRANSCRIPTION FACTOR"/>
    <property type="match status" value="1"/>
</dbReference>
<dbReference type="OrthoDB" id="2092880at2759"/>
<keyword evidence="2" id="KW-0805">Transcription regulation</keyword>
<dbReference type="GO" id="GO:0005634">
    <property type="term" value="C:nucleus"/>
    <property type="evidence" value="ECO:0007669"/>
    <property type="project" value="UniProtKB-SubCell"/>
</dbReference>
<dbReference type="Gramene" id="AET5Gv20692800.1">
    <property type="protein sequence ID" value="AET5Gv20692800.1"/>
    <property type="gene ID" value="AET5Gv20692800"/>
</dbReference>
<dbReference type="RefSeq" id="XP_020179894.1">
    <property type="nucleotide sequence ID" value="XM_020324305.1"/>
</dbReference>
<sequence length="194" mass="23196">MSMRRLGALDFRGVRERRSGAFSSEIWFGEKCLILGTFDTAEEAARAYDAAAWRLWRPRREMNFPDVSMSQRAQDLVPLPRLFTDEDRRDHRRRQRRLAIAEMDVEAMSVWCECFPQDIVNERQFYKQRRTEREARRTERAAYWEDKRARKQAAQLKMKLGEASSWDFEDERYADAYIQTSEEDITESESENDM</sequence>
<dbReference type="AlphaFoldDB" id="A0A453LB55"/>
<evidence type="ECO:0000313" key="8">
    <source>
        <dbReference type="Proteomes" id="UP000015105"/>
    </source>
</evidence>
<evidence type="ECO:0000256" key="2">
    <source>
        <dbReference type="ARBA" id="ARBA00023015"/>
    </source>
</evidence>
<evidence type="ECO:0000256" key="5">
    <source>
        <dbReference type="ARBA" id="ARBA00023242"/>
    </source>
</evidence>
<dbReference type="STRING" id="200361.A0A453LB55"/>
<dbReference type="InterPro" id="IPR001471">
    <property type="entry name" value="AP2/ERF_dom"/>
</dbReference>